<dbReference type="SUPFAM" id="SSF50814">
    <property type="entry name" value="Lipocalins"/>
    <property type="match status" value="1"/>
</dbReference>
<name>A0ABW5TXQ0_9RHOB</name>
<dbReference type="InterPro" id="IPR022272">
    <property type="entry name" value="Lipocalin_CS"/>
</dbReference>
<dbReference type="Gene3D" id="2.40.128.20">
    <property type="match status" value="1"/>
</dbReference>
<dbReference type="EMBL" id="JBHUMP010000002">
    <property type="protein sequence ID" value="MFD2738403.1"/>
    <property type="molecule type" value="Genomic_DNA"/>
</dbReference>
<gene>
    <name evidence="2" type="ORF">ACFSUD_02360</name>
</gene>
<dbReference type="InterPro" id="IPR012674">
    <property type="entry name" value="Calycin"/>
</dbReference>
<protein>
    <recommendedName>
        <fullName evidence="4">Apolipoprotein D and lipocalin family protein</fullName>
    </recommendedName>
</protein>
<evidence type="ECO:0000256" key="1">
    <source>
        <dbReference type="SAM" id="SignalP"/>
    </source>
</evidence>
<dbReference type="Proteomes" id="UP001597474">
    <property type="component" value="Unassembled WGS sequence"/>
</dbReference>
<dbReference type="PROSITE" id="PS00213">
    <property type="entry name" value="LIPOCALIN"/>
    <property type="match status" value="1"/>
</dbReference>
<evidence type="ECO:0008006" key="4">
    <source>
        <dbReference type="Google" id="ProtNLM"/>
    </source>
</evidence>
<keyword evidence="1" id="KW-0732">Signal</keyword>
<keyword evidence="3" id="KW-1185">Reference proteome</keyword>
<comment type="caution">
    <text evidence="2">The sequence shown here is derived from an EMBL/GenBank/DDBJ whole genome shotgun (WGS) entry which is preliminary data.</text>
</comment>
<accession>A0ABW5TXQ0</accession>
<proteinExistence type="predicted"/>
<reference evidence="3" key="1">
    <citation type="journal article" date="2019" name="Int. J. Syst. Evol. Microbiol.">
        <title>The Global Catalogue of Microorganisms (GCM) 10K type strain sequencing project: providing services to taxonomists for standard genome sequencing and annotation.</title>
        <authorList>
            <consortium name="The Broad Institute Genomics Platform"/>
            <consortium name="The Broad Institute Genome Sequencing Center for Infectious Disease"/>
            <person name="Wu L."/>
            <person name="Ma J."/>
        </authorList>
    </citation>
    <scope>NUCLEOTIDE SEQUENCE [LARGE SCALE GENOMIC DNA]</scope>
    <source>
        <strain evidence="3">TISTR 2562</strain>
    </source>
</reference>
<feature type="chain" id="PRO_5045615993" description="Apolipoprotein D and lipocalin family protein" evidence="1">
    <location>
        <begin position="18"/>
        <end position="159"/>
    </location>
</feature>
<organism evidence="2 3">
    <name type="scientific">Sulfitobacter aestuarii</name>
    <dbReference type="NCBI Taxonomy" id="2161676"/>
    <lineage>
        <taxon>Bacteria</taxon>
        <taxon>Pseudomonadati</taxon>
        <taxon>Pseudomonadota</taxon>
        <taxon>Alphaproteobacteria</taxon>
        <taxon>Rhodobacterales</taxon>
        <taxon>Roseobacteraceae</taxon>
        <taxon>Sulfitobacter</taxon>
    </lineage>
</organism>
<feature type="signal peptide" evidence="1">
    <location>
        <begin position="1"/>
        <end position="17"/>
    </location>
</feature>
<dbReference type="RefSeq" id="WP_386371112.1">
    <property type="nucleotide sequence ID" value="NZ_JBHUMP010000002.1"/>
</dbReference>
<evidence type="ECO:0000313" key="2">
    <source>
        <dbReference type="EMBL" id="MFD2738403.1"/>
    </source>
</evidence>
<evidence type="ECO:0000313" key="3">
    <source>
        <dbReference type="Proteomes" id="UP001597474"/>
    </source>
</evidence>
<sequence length="159" mass="17329">MAVLVLLMLSACGVQKAAPLVELPYRNPTAVMGGTTRFDPARFAGEWHVVARFGQESLAPRSYVYDAARGVIRESGAEPRLYRVSGPGILSQFDPVSDERLVVMWVDEGFRTAALGTVSGQRGVILDRSPQAAPDRLAAAIEILDFNGWDTGRLQKVNR</sequence>